<dbReference type="AlphaFoldDB" id="A0A829A7T3"/>
<dbReference type="EMBL" id="AHXS01000020">
    <property type="protein sequence ID" value="ELB38990.1"/>
    <property type="molecule type" value="Genomic_DNA"/>
</dbReference>
<organism evidence="1 2">
    <name type="scientific">Enterococcus faecium EnGen0026</name>
    <dbReference type="NCBI Taxonomy" id="1138917"/>
    <lineage>
        <taxon>Bacteria</taxon>
        <taxon>Bacillati</taxon>
        <taxon>Bacillota</taxon>
        <taxon>Bacilli</taxon>
        <taxon>Lactobacillales</taxon>
        <taxon>Enterococcaceae</taxon>
        <taxon>Enterococcus</taxon>
    </lineage>
</organism>
<accession>A0A829A7T3</accession>
<evidence type="ECO:0000313" key="1">
    <source>
        <dbReference type="EMBL" id="ELB38990.1"/>
    </source>
</evidence>
<gene>
    <name evidence="1" type="ORF">OKA_04967</name>
</gene>
<dbReference type="SUPFAM" id="SSF53335">
    <property type="entry name" value="S-adenosyl-L-methionine-dependent methyltransferases"/>
    <property type="match status" value="1"/>
</dbReference>
<name>A0A829A7T3_ENTFC</name>
<dbReference type="Gene3D" id="3.40.50.150">
    <property type="entry name" value="Vaccinia Virus protein VP39"/>
    <property type="match status" value="1"/>
</dbReference>
<evidence type="ECO:0008006" key="3">
    <source>
        <dbReference type="Google" id="ProtNLM"/>
    </source>
</evidence>
<protein>
    <recommendedName>
        <fullName evidence="3">Methyltransferase</fullName>
    </recommendedName>
</protein>
<reference evidence="1 2" key="1">
    <citation type="submission" date="2012-12" db="EMBL/GenBank/DDBJ databases">
        <title>The Genome Sequence of Enterococcus faecium E2039.</title>
        <authorList>
            <consortium name="The Broad Institute Genome Sequencing Platform"/>
            <consortium name="The Broad Institute Genome Sequencing Center for Infectious Disease"/>
            <person name="Earl A.M."/>
            <person name="Gilmore M.S."/>
            <person name="van Schaik W."/>
            <person name="Lebreton F."/>
            <person name="Willems R.J."/>
            <person name="Walker B."/>
            <person name="Young S.K."/>
            <person name="Zeng Q."/>
            <person name="Gargeya S."/>
            <person name="Fitzgerald M."/>
            <person name="Haas B."/>
            <person name="Abouelleil A."/>
            <person name="Alvarado L."/>
            <person name="Arachchi H.M."/>
            <person name="Berlin A.M."/>
            <person name="Chapman S.B."/>
            <person name="Dewar J."/>
            <person name="Goldberg J."/>
            <person name="Griggs A."/>
            <person name="Gujja S."/>
            <person name="Hansen M."/>
            <person name="Howarth C."/>
            <person name="Imamovic A."/>
            <person name="Larimer J."/>
            <person name="McCowan C."/>
            <person name="Murphy C."/>
            <person name="Neiman D."/>
            <person name="Pearson M."/>
            <person name="Priest M."/>
            <person name="Roberts A."/>
            <person name="Saif S."/>
            <person name="Shea T."/>
            <person name="Sisk P."/>
            <person name="Sykes S."/>
            <person name="Wortman J."/>
            <person name="Nusbaum C."/>
            <person name="Birren B."/>
        </authorList>
    </citation>
    <scope>NUCLEOTIDE SEQUENCE [LARGE SCALE GENOMIC DNA]</scope>
    <source>
        <strain evidence="1 2">E2039</strain>
    </source>
</reference>
<comment type="caution">
    <text evidence="1">The sequence shown here is derived from an EMBL/GenBank/DDBJ whole genome shotgun (WGS) entry which is preliminary data.</text>
</comment>
<sequence length="77" mass="8813">MKLYELLAPGGQLIIVDFDKNEQISHPKVHNGFTQEELNDRLKKTGFVSTASHTFHRGEKLFMNKHASLFLSISQKD</sequence>
<dbReference type="InterPro" id="IPR029063">
    <property type="entry name" value="SAM-dependent_MTases_sf"/>
</dbReference>
<dbReference type="Proteomes" id="UP000010504">
    <property type="component" value="Unassembled WGS sequence"/>
</dbReference>
<proteinExistence type="predicted"/>
<evidence type="ECO:0000313" key="2">
    <source>
        <dbReference type="Proteomes" id="UP000010504"/>
    </source>
</evidence>